<feature type="domain" description="KTSC" evidence="1">
    <location>
        <begin position="18"/>
        <end position="75"/>
    </location>
</feature>
<evidence type="ECO:0000313" key="2">
    <source>
        <dbReference type="EMBL" id="CAB4130238.1"/>
    </source>
</evidence>
<dbReference type="EMBL" id="LR796235">
    <property type="protein sequence ID" value="CAB4130238.1"/>
    <property type="molecule type" value="Genomic_DNA"/>
</dbReference>
<sequence>MAITKETISGTNIICEIESSNITKTDFNTDSKKLIVDFKTGAQYEYEGVPHEVYTRFRMAESQGSFFNKNIAKVYKYKRL</sequence>
<evidence type="ECO:0000259" key="1">
    <source>
        <dbReference type="Pfam" id="PF13619"/>
    </source>
</evidence>
<proteinExistence type="predicted"/>
<name>A0A6J5L6G1_9CAUD</name>
<gene>
    <name evidence="2" type="ORF">UFOVP117_324</name>
</gene>
<protein>
    <submittedName>
        <fullName evidence="2">KTSC domain containing protein</fullName>
    </submittedName>
</protein>
<dbReference type="InterPro" id="IPR025309">
    <property type="entry name" value="KTSC_dom"/>
</dbReference>
<dbReference type="Pfam" id="PF13619">
    <property type="entry name" value="KTSC"/>
    <property type="match status" value="1"/>
</dbReference>
<reference evidence="2" key="1">
    <citation type="submission" date="2020-04" db="EMBL/GenBank/DDBJ databases">
        <authorList>
            <person name="Chiriac C."/>
            <person name="Salcher M."/>
            <person name="Ghai R."/>
            <person name="Kavagutti S V."/>
        </authorList>
    </citation>
    <scope>NUCLEOTIDE SEQUENCE</scope>
</reference>
<organism evidence="2">
    <name type="scientific">uncultured Caudovirales phage</name>
    <dbReference type="NCBI Taxonomy" id="2100421"/>
    <lineage>
        <taxon>Viruses</taxon>
        <taxon>Duplodnaviria</taxon>
        <taxon>Heunggongvirae</taxon>
        <taxon>Uroviricota</taxon>
        <taxon>Caudoviricetes</taxon>
        <taxon>Peduoviridae</taxon>
        <taxon>Maltschvirus</taxon>
        <taxon>Maltschvirus maltsch</taxon>
    </lineage>
</organism>
<accession>A0A6J5L6G1</accession>